<organism evidence="2 3">
    <name type="scientific">Brassica cretica</name>
    <name type="common">Mustard</name>
    <dbReference type="NCBI Taxonomy" id="69181"/>
    <lineage>
        <taxon>Eukaryota</taxon>
        <taxon>Viridiplantae</taxon>
        <taxon>Streptophyta</taxon>
        <taxon>Embryophyta</taxon>
        <taxon>Tracheophyta</taxon>
        <taxon>Spermatophyta</taxon>
        <taxon>Magnoliopsida</taxon>
        <taxon>eudicotyledons</taxon>
        <taxon>Gunneridae</taxon>
        <taxon>Pentapetalae</taxon>
        <taxon>rosids</taxon>
        <taxon>malvids</taxon>
        <taxon>Brassicales</taxon>
        <taxon>Brassicaceae</taxon>
        <taxon>Brassiceae</taxon>
        <taxon>Brassica</taxon>
    </lineage>
</organism>
<protein>
    <submittedName>
        <fullName evidence="2">Uncharacterized protein</fullName>
    </submittedName>
</protein>
<proteinExistence type="predicted"/>
<dbReference type="Proteomes" id="UP000712600">
    <property type="component" value="Unassembled WGS sequence"/>
</dbReference>
<dbReference type="AlphaFoldDB" id="A0A8S9SS45"/>
<feature type="compositionally biased region" description="Low complexity" evidence="1">
    <location>
        <begin position="216"/>
        <end position="230"/>
    </location>
</feature>
<sequence length="230" mass="25641">MPSSTINNKETHLLFSLDLASLERSIRKEARSSSIENNACSSLDSRQPPSTQALVPSIDTRSPQSTEDTQLPSTDIFHPTSIDTSVRTSIDTEPQEMVATLILVRDERGDLYDQEGHLRNATVVKEEKLQEGDFEVESLMNFGGSHWCRSTPSHKHRSTEVTQNQLISSPGHRSKTPTESTASCNAMRIITHEEFAAKHPHSPSPVYVKIDRHSSSIDIRSPSSIDIRRP</sequence>
<feature type="compositionally biased region" description="Polar residues" evidence="1">
    <location>
        <begin position="32"/>
        <end position="73"/>
    </location>
</feature>
<feature type="region of interest" description="Disordered" evidence="1">
    <location>
        <begin position="211"/>
        <end position="230"/>
    </location>
</feature>
<name>A0A8S9SS45_BRACR</name>
<evidence type="ECO:0000313" key="3">
    <source>
        <dbReference type="Proteomes" id="UP000712600"/>
    </source>
</evidence>
<accession>A0A8S9SS45</accession>
<feature type="region of interest" description="Disordered" evidence="1">
    <location>
        <begin position="30"/>
        <end position="82"/>
    </location>
</feature>
<evidence type="ECO:0000256" key="1">
    <source>
        <dbReference type="SAM" id="MobiDB-lite"/>
    </source>
</evidence>
<gene>
    <name evidence="2" type="ORF">F2Q69_00035143</name>
</gene>
<evidence type="ECO:0000313" key="2">
    <source>
        <dbReference type="EMBL" id="KAF3603747.1"/>
    </source>
</evidence>
<reference evidence="2" key="1">
    <citation type="submission" date="2019-12" db="EMBL/GenBank/DDBJ databases">
        <title>Genome sequencing and annotation of Brassica cretica.</title>
        <authorList>
            <person name="Studholme D.J."/>
            <person name="Sarris P."/>
        </authorList>
    </citation>
    <scope>NUCLEOTIDE SEQUENCE</scope>
    <source>
        <strain evidence="2">PFS-109/04</strain>
        <tissue evidence="2">Leaf</tissue>
    </source>
</reference>
<comment type="caution">
    <text evidence="2">The sequence shown here is derived from an EMBL/GenBank/DDBJ whole genome shotgun (WGS) entry which is preliminary data.</text>
</comment>
<dbReference type="EMBL" id="QGKX02000004">
    <property type="protein sequence ID" value="KAF3603747.1"/>
    <property type="molecule type" value="Genomic_DNA"/>
</dbReference>